<evidence type="ECO:0008006" key="4">
    <source>
        <dbReference type="Google" id="ProtNLM"/>
    </source>
</evidence>
<dbReference type="Proteomes" id="UP001056035">
    <property type="component" value="Chromosome"/>
</dbReference>
<keyword evidence="3" id="KW-1185">Reference proteome</keyword>
<proteinExistence type="predicted"/>
<reference evidence="2 3" key="1">
    <citation type="submission" date="2022-06" db="EMBL/GenBank/DDBJ databases">
        <title>Paraconexibacter antarcticus.</title>
        <authorList>
            <person name="Kim C.S."/>
        </authorList>
    </citation>
    <scope>NUCLEOTIDE SEQUENCE [LARGE SCALE GENOMIC DNA]</scope>
    <source>
        <strain evidence="2 3">02-257</strain>
    </source>
</reference>
<dbReference type="EMBL" id="CP098502">
    <property type="protein sequence ID" value="UTI65925.1"/>
    <property type="molecule type" value="Genomic_DNA"/>
</dbReference>
<organism evidence="2 3">
    <name type="scientific">Paraconexibacter antarcticus</name>
    <dbReference type="NCBI Taxonomy" id="2949664"/>
    <lineage>
        <taxon>Bacteria</taxon>
        <taxon>Bacillati</taxon>
        <taxon>Actinomycetota</taxon>
        <taxon>Thermoleophilia</taxon>
        <taxon>Solirubrobacterales</taxon>
        <taxon>Paraconexibacteraceae</taxon>
        <taxon>Paraconexibacter</taxon>
    </lineage>
</organism>
<evidence type="ECO:0000313" key="2">
    <source>
        <dbReference type="EMBL" id="UTI65925.1"/>
    </source>
</evidence>
<name>A0ABY5DZ97_9ACTN</name>
<sequence length="145" mass="15013">MTSDEAPVPAGDRTPPNGADGRVDRTRVSLASGPMMGPVLSRLVGIYAARADLPVDRLGDALLVADTLADRAPAVSDRGRVQLSLQSEAGRLELRIGPLRPGGGQRLLDGARLPETGAVVEQLADEVRVRSGAAGGEVLIVRFGA</sequence>
<evidence type="ECO:0000256" key="1">
    <source>
        <dbReference type="SAM" id="MobiDB-lite"/>
    </source>
</evidence>
<evidence type="ECO:0000313" key="3">
    <source>
        <dbReference type="Proteomes" id="UP001056035"/>
    </source>
</evidence>
<dbReference type="RefSeq" id="WP_254572603.1">
    <property type="nucleotide sequence ID" value="NZ_CP098502.1"/>
</dbReference>
<accession>A0ABY5DZ97</accession>
<gene>
    <name evidence="2" type="ORF">NBH00_06855</name>
</gene>
<protein>
    <recommendedName>
        <fullName evidence="4">Histidine kinase</fullName>
    </recommendedName>
</protein>
<feature type="region of interest" description="Disordered" evidence="1">
    <location>
        <begin position="1"/>
        <end position="24"/>
    </location>
</feature>